<reference evidence="2" key="1">
    <citation type="journal article" date="2023" name="Front. Mar. Sci.">
        <title>A new Merluccius polli reference genome to investigate the effects of global change in West African waters.</title>
        <authorList>
            <person name="Mateo J.L."/>
            <person name="Blanco-Fernandez C."/>
            <person name="Garcia-Vazquez E."/>
            <person name="Machado-Schiaffino G."/>
        </authorList>
    </citation>
    <scope>NUCLEOTIDE SEQUENCE</scope>
    <source>
        <strain evidence="2">C29</strain>
        <tissue evidence="2">Fin</tissue>
    </source>
</reference>
<dbReference type="EMBL" id="JAOPHQ010003131">
    <property type="protein sequence ID" value="KAK0144502.1"/>
    <property type="molecule type" value="Genomic_DNA"/>
</dbReference>
<organism evidence="2 3">
    <name type="scientific">Merluccius polli</name>
    <name type="common">Benguela hake</name>
    <name type="synonym">Merluccius cadenati</name>
    <dbReference type="NCBI Taxonomy" id="89951"/>
    <lineage>
        <taxon>Eukaryota</taxon>
        <taxon>Metazoa</taxon>
        <taxon>Chordata</taxon>
        <taxon>Craniata</taxon>
        <taxon>Vertebrata</taxon>
        <taxon>Euteleostomi</taxon>
        <taxon>Actinopterygii</taxon>
        <taxon>Neopterygii</taxon>
        <taxon>Teleostei</taxon>
        <taxon>Neoteleostei</taxon>
        <taxon>Acanthomorphata</taxon>
        <taxon>Zeiogadaria</taxon>
        <taxon>Gadariae</taxon>
        <taxon>Gadiformes</taxon>
        <taxon>Gadoidei</taxon>
        <taxon>Merlucciidae</taxon>
        <taxon>Merluccius</taxon>
    </lineage>
</organism>
<feature type="compositionally biased region" description="Basic residues" evidence="1">
    <location>
        <begin position="52"/>
        <end position="74"/>
    </location>
</feature>
<dbReference type="AlphaFoldDB" id="A0AA47P2I2"/>
<dbReference type="Proteomes" id="UP001174136">
    <property type="component" value="Unassembled WGS sequence"/>
</dbReference>
<comment type="caution">
    <text evidence="2">The sequence shown here is derived from an EMBL/GenBank/DDBJ whole genome shotgun (WGS) entry which is preliminary data.</text>
</comment>
<feature type="compositionally biased region" description="Basic and acidic residues" evidence="1">
    <location>
        <begin position="32"/>
        <end position="41"/>
    </location>
</feature>
<evidence type="ECO:0000256" key="1">
    <source>
        <dbReference type="SAM" id="MobiDB-lite"/>
    </source>
</evidence>
<evidence type="ECO:0000313" key="2">
    <source>
        <dbReference type="EMBL" id="KAK0144502.1"/>
    </source>
</evidence>
<accession>A0AA47P2I2</accession>
<gene>
    <name evidence="2" type="ORF">N1851_017131</name>
</gene>
<feature type="region of interest" description="Disordered" evidence="1">
    <location>
        <begin position="32"/>
        <end position="84"/>
    </location>
</feature>
<keyword evidence="3" id="KW-1185">Reference proteome</keyword>
<protein>
    <submittedName>
        <fullName evidence="2">Uncharacterized protein</fullName>
    </submittedName>
</protein>
<proteinExistence type="predicted"/>
<name>A0AA47P2I2_MERPO</name>
<evidence type="ECO:0000313" key="3">
    <source>
        <dbReference type="Proteomes" id="UP001174136"/>
    </source>
</evidence>
<sequence>MEKYDLDLRDPQCTEGRHLAIGLMHDQILAEAKKAADDGKRAPSGGDSPRSSTKRSRGGKARGRRGGRAGRWRGRTTGMDTEVLALPSEDSLPLPEHSKILKRYLVNIQCFILKSKYCI</sequence>